<name>A0A6B9ZMA1_9BACT</name>
<dbReference type="InterPro" id="IPR013097">
    <property type="entry name" value="Dabb"/>
</dbReference>
<reference evidence="2 3" key="1">
    <citation type="submission" date="2020-01" db="EMBL/GenBank/DDBJ databases">
        <title>Complete genome sequence of Chitinophaga sp. H33E-04 isolated from quinoa roots.</title>
        <authorList>
            <person name="Weon H.-Y."/>
            <person name="Lee S.A."/>
        </authorList>
    </citation>
    <scope>NUCLEOTIDE SEQUENCE [LARGE SCALE GENOMIC DNA]</scope>
    <source>
        <strain evidence="2 3">H33E-04</strain>
    </source>
</reference>
<evidence type="ECO:0000313" key="3">
    <source>
        <dbReference type="Proteomes" id="UP000476411"/>
    </source>
</evidence>
<gene>
    <name evidence="2" type="ORF">GWR21_19700</name>
</gene>
<dbReference type="AlphaFoldDB" id="A0A6B9ZMA1"/>
<dbReference type="SUPFAM" id="SSF54909">
    <property type="entry name" value="Dimeric alpha+beta barrel"/>
    <property type="match status" value="1"/>
</dbReference>
<accession>A0A6B9ZMA1</accession>
<dbReference type="SMART" id="SM00886">
    <property type="entry name" value="Dabb"/>
    <property type="match status" value="1"/>
</dbReference>
<feature type="domain" description="Stress-response A/B barrel" evidence="1">
    <location>
        <begin position="2"/>
        <end position="97"/>
    </location>
</feature>
<dbReference type="Pfam" id="PF07876">
    <property type="entry name" value="Dabb"/>
    <property type="match status" value="1"/>
</dbReference>
<protein>
    <submittedName>
        <fullName evidence="2">Dabb family protein</fullName>
    </submittedName>
</protein>
<dbReference type="RefSeq" id="WP_162333407.1">
    <property type="nucleotide sequence ID" value="NZ_CP048113.1"/>
</dbReference>
<keyword evidence="3" id="KW-1185">Reference proteome</keyword>
<dbReference type="KEGG" id="chih:GWR21_19700"/>
<dbReference type="Gene3D" id="3.30.70.100">
    <property type="match status" value="1"/>
</dbReference>
<dbReference type="PROSITE" id="PS51502">
    <property type="entry name" value="S_R_A_B_BARREL"/>
    <property type="match status" value="1"/>
</dbReference>
<dbReference type="EMBL" id="CP048113">
    <property type="protein sequence ID" value="QHS61743.1"/>
    <property type="molecule type" value="Genomic_DNA"/>
</dbReference>
<evidence type="ECO:0000259" key="1">
    <source>
        <dbReference type="PROSITE" id="PS51502"/>
    </source>
</evidence>
<evidence type="ECO:0000313" key="2">
    <source>
        <dbReference type="EMBL" id="QHS61743.1"/>
    </source>
</evidence>
<dbReference type="InterPro" id="IPR011008">
    <property type="entry name" value="Dimeric_a/b-barrel"/>
</dbReference>
<dbReference type="Proteomes" id="UP000476411">
    <property type="component" value="Chromosome"/>
</dbReference>
<sequence length="100" mass="11557">MFVHVVNFWLKPGLSEEDIKQFEEGVQSLKAIESLVMFNVGKPAATDRPVIDKSYSYCELTVFNDEAGHDVYQQHPIHLAFVENCKHLWEKVLIYDSETI</sequence>
<proteinExistence type="predicted"/>
<organism evidence="2 3">
    <name type="scientific">Chitinophaga agri</name>
    <dbReference type="NCBI Taxonomy" id="2703787"/>
    <lineage>
        <taxon>Bacteria</taxon>
        <taxon>Pseudomonadati</taxon>
        <taxon>Bacteroidota</taxon>
        <taxon>Chitinophagia</taxon>
        <taxon>Chitinophagales</taxon>
        <taxon>Chitinophagaceae</taxon>
        <taxon>Chitinophaga</taxon>
    </lineage>
</organism>